<evidence type="ECO:0000313" key="1">
    <source>
        <dbReference type="EMBL" id="MBB6560392.1"/>
    </source>
</evidence>
<dbReference type="EMBL" id="JACHLK010000005">
    <property type="protein sequence ID" value="MBB6560392.1"/>
    <property type="molecule type" value="Genomic_DNA"/>
</dbReference>
<dbReference type="Proteomes" id="UP000575083">
    <property type="component" value="Unassembled WGS sequence"/>
</dbReference>
<dbReference type="AlphaFoldDB" id="A0A7X0PF54"/>
<gene>
    <name evidence="1" type="ORF">HNP48_003066</name>
</gene>
<protein>
    <submittedName>
        <fullName evidence="1">Uncharacterized protein</fullName>
    </submittedName>
</protein>
<organism evidence="1 2">
    <name type="scientific">Acidovorax soli</name>
    <dbReference type="NCBI Taxonomy" id="592050"/>
    <lineage>
        <taxon>Bacteria</taxon>
        <taxon>Pseudomonadati</taxon>
        <taxon>Pseudomonadota</taxon>
        <taxon>Betaproteobacteria</taxon>
        <taxon>Burkholderiales</taxon>
        <taxon>Comamonadaceae</taxon>
        <taxon>Acidovorax</taxon>
    </lineage>
</organism>
<accession>A0A7X0PF54</accession>
<name>A0A7X0PF54_9BURK</name>
<keyword evidence="2" id="KW-1185">Reference proteome</keyword>
<sequence>MCARRRSNFLLGRQEKVTKEKAALLSASLRFAAGNLRCSDLRWASMNSLRSPCG</sequence>
<evidence type="ECO:0000313" key="2">
    <source>
        <dbReference type="Proteomes" id="UP000575083"/>
    </source>
</evidence>
<reference evidence="1 2" key="1">
    <citation type="submission" date="2020-08" db="EMBL/GenBank/DDBJ databases">
        <title>Functional genomics of gut bacteria from endangered species of beetles.</title>
        <authorList>
            <person name="Carlos-Shanley C."/>
        </authorList>
    </citation>
    <scope>NUCLEOTIDE SEQUENCE [LARGE SCALE GENOMIC DNA]</scope>
    <source>
        <strain evidence="1 2">S00198</strain>
    </source>
</reference>
<proteinExistence type="predicted"/>
<comment type="caution">
    <text evidence="1">The sequence shown here is derived from an EMBL/GenBank/DDBJ whole genome shotgun (WGS) entry which is preliminary data.</text>
</comment>